<reference evidence="1 2" key="1">
    <citation type="journal article" date="2018" name="New Phytol.">
        <title>Phylogenomics of Endogonaceae and evolution of mycorrhizas within Mucoromycota.</title>
        <authorList>
            <person name="Chang Y."/>
            <person name="Desiro A."/>
            <person name="Na H."/>
            <person name="Sandor L."/>
            <person name="Lipzen A."/>
            <person name="Clum A."/>
            <person name="Barry K."/>
            <person name="Grigoriev I.V."/>
            <person name="Martin F.M."/>
            <person name="Stajich J.E."/>
            <person name="Smith M.E."/>
            <person name="Bonito G."/>
            <person name="Spatafora J.W."/>
        </authorList>
    </citation>
    <scope>NUCLEOTIDE SEQUENCE [LARGE SCALE GENOMIC DNA]</scope>
    <source>
        <strain evidence="1 2">AD002</strain>
    </source>
</reference>
<evidence type="ECO:0000313" key="1">
    <source>
        <dbReference type="EMBL" id="RUS13224.1"/>
    </source>
</evidence>
<proteinExistence type="predicted"/>
<organism evidence="1 2">
    <name type="scientific">Jimgerdemannia flammicorona</name>
    <dbReference type="NCBI Taxonomy" id="994334"/>
    <lineage>
        <taxon>Eukaryota</taxon>
        <taxon>Fungi</taxon>
        <taxon>Fungi incertae sedis</taxon>
        <taxon>Mucoromycota</taxon>
        <taxon>Mucoromycotina</taxon>
        <taxon>Endogonomycetes</taxon>
        <taxon>Endogonales</taxon>
        <taxon>Endogonaceae</taxon>
        <taxon>Jimgerdemannia</taxon>
    </lineage>
</organism>
<dbReference type="Proteomes" id="UP000274822">
    <property type="component" value="Unassembled WGS sequence"/>
</dbReference>
<evidence type="ECO:0000313" key="2">
    <source>
        <dbReference type="Proteomes" id="UP000274822"/>
    </source>
</evidence>
<sequence>MFKDDGSDPTNHDGEVEAIEIEGSAVATWDGYDKAEPLYGQALTIREKMLGSRHGRIPEQLGCALRKPGQPAGLYKSRGNYNGAKQHPATPYTIHEGPILRNDVDGAFELEQEIKMEDVTESSTEEEGQIFPYDIDGAFKLQAKNKTDDASVRNASGKDLIQPYYMDSTLEIEEQKSKRADVERRAPASTVSWKRCARIGSEQECRYREYH</sequence>
<name>A0A433P6N6_9FUNG</name>
<dbReference type="EMBL" id="RBNJ01030578">
    <property type="protein sequence ID" value="RUS13224.1"/>
    <property type="molecule type" value="Genomic_DNA"/>
</dbReference>
<accession>A0A433P6N6</accession>
<protein>
    <submittedName>
        <fullName evidence="1">Uncharacterized protein</fullName>
    </submittedName>
</protein>
<dbReference type="AlphaFoldDB" id="A0A433P6N6"/>
<comment type="caution">
    <text evidence="1">The sequence shown here is derived from an EMBL/GenBank/DDBJ whole genome shotgun (WGS) entry which is preliminary data.</text>
</comment>
<keyword evidence="2" id="KW-1185">Reference proteome</keyword>
<gene>
    <name evidence="1" type="ORF">BC938DRAFT_478014</name>
</gene>